<evidence type="ECO:0000259" key="3">
    <source>
        <dbReference type="Pfam" id="PF07587"/>
    </source>
</evidence>
<comment type="caution">
    <text evidence="4">The sequence shown here is derived from an EMBL/GenBank/DDBJ whole genome shotgun (WGS) entry which is preliminary data.</text>
</comment>
<dbReference type="STRING" id="1841610.A6X21_20265"/>
<keyword evidence="1" id="KW-0472">Membrane</keyword>
<keyword evidence="1" id="KW-0812">Transmembrane</keyword>
<dbReference type="InterPro" id="IPR022655">
    <property type="entry name" value="DUF1553"/>
</dbReference>
<dbReference type="Proteomes" id="UP000094828">
    <property type="component" value="Unassembled WGS sequence"/>
</dbReference>
<feature type="transmembrane region" description="Helical" evidence="1">
    <location>
        <begin position="27"/>
        <end position="49"/>
    </location>
</feature>
<evidence type="ECO:0000313" key="4">
    <source>
        <dbReference type="EMBL" id="ODA32683.1"/>
    </source>
</evidence>
<protein>
    <recommendedName>
        <fullName evidence="6">Cytochrome c domain-containing protein</fullName>
    </recommendedName>
</protein>
<reference evidence="4 5" key="1">
    <citation type="submission" date="2016-05" db="EMBL/GenBank/DDBJ databases">
        <title>Genomic and physiological characterization of Planctopirus sp. isolated from fresh water lake.</title>
        <authorList>
            <person name="Subhash Y."/>
            <person name="Ramana C."/>
        </authorList>
    </citation>
    <scope>NUCLEOTIDE SEQUENCE [LARGE SCALE GENOMIC DNA]</scope>
    <source>
        <strain evidence="4 5">JC280</strain>
    </source>
</reference>
<dbReference type="EMBL" id="LYDR01000063">
    <property type="protein sequence ID" value="ODA32683.1"/>
    <property type="molecule type" value="Genomic_DNA"/>
</dbReference>
<feature type="domain" description="DUF1549" evidence="2">
    <location>
        <begin position="83"/>
        <end position="261"/>
    </location>
</feature>
<dbReference type="Pfam" id="PF07587">
    <property type="entry name" value="PSD1"/>
    <property type="match status" value="1"/>
</dbReference>
<gene>
    <name evidence="4" type="ORF">A6X21_20265</name>
</gene>
<dbReference type="OrthoDB" id="289126at2"/>
<keyword evidence="5" id="KW-1185">Reference proteome</keyword>
<dbReference type="InterPro" id="IPR011444">
    <property type="entry name" value="DUF1549"/>
</dbReference>
<proteinExistence type="predicted"/>
<dbReference type="PANTHER" id="PTHR35889">
    <property type="entry name" value="CYCLOINULO-OLIGOSACCHARIDE FRUCTANOTRANSFERASE-RELATED"/>
    <property type="match status" value="1"/>
</dbReference>
<organism evidence="4 5">
    <name type="scientific">Planctopirus hydrillae</name>
    <dbReference type="NCBI Taxonomy" id="1841610"/>
    <lineage>
        <taxon>Bacteria</taxon>
        <taxon>Pseudomonadati</taxon>
        <taxon>Planctomycetota</taxon>
        <taxon>Planctomycetia</taxon>
        <taxon>Planctomycetales</taxon>
        <taxon>Planctomycetaceae</taxon>
        <taxon>Planctopirus</taxon>
    </lineage>
</organism>
<evidence type="ECO:0000256" key="1">
    <source>
        <dbReference type="SAM" id="Phobius"/>
    </source>
</evidence>
<keyword evidence="1" id="KW-1133">Transmembrane helix</keyword>
<dbReference type="AlphaFoldDB" id="A0A1C3EHJ1"/>
<name>A0A1C3EHJ1_9PLAN</name>
<sequence length="562" mass="64008">MSGKVSMNTSTIGTSTKRAERWQLAGALKLVLPLFLTTAGVISLFAFMAQMGLEADGQPPTNLPPDLQNWKISAAAVDQSWGTSKTLSQAERADDLTILRRLHLALVGTVPSLEEIRAFEAMESQDRIAQWTNHLLMDPRVGDYLAQRLGKVFVGIEEGQFIVFRRDRFNQWLSREILDNRPYDKIVQQMISEKGLWTGRPAGNFITAAVTGEEVDENKLAGRSARAFLGQRMDCAQCHDHFFAQWKQHDFEGLAAFFAPVRISAVGLEDQKDFQYQVDDSKAEDGKRKVDLRVPFGEEWLPAHGTERHKLAQWITHEENRRFDRAIVNRMWGLMFGKPLVEPVDDLPDPPVERQSDPLDVLADEFRTHGRSLHWLIQVIVQTQAFQQESRHPSAENGEKFDVASENWVMYPLTRLRPEQIIGNMLQAWSLQTIDQNSHVFVRLFRLFRERDFLKEYGDTGEEELALFTGTIPQALLRMNGEFSRQLSEATPLSAAGRLANLSNDREELVTGVFLACLTRRPTAEELQLIEAMCQTHPVSNATLAEDLYWTLFNSPEFSWNH</sequence>
<accession>A0A1C3EHJ1</accession>
<dbReference type="Pfam" id="PF07583">
    <property type="entry name" value="PSCyt2"/>
    <property type="match status" value="1"/>
</dbReference>
<dbReference type="PANTHER" id="PTHR35889:SF3">
    <property type="entry name" value="F-BOX DOMAIN-CONTAINING PROTEIN"/>
    <property type="match status" value="1"/>
</dbReference>
<evidence type="ECO:0000313" key="5">
    <source>
        <dbReference type="Proteomes" id="UP000094828"/>
    </source>
</evidence>
<evidence type="ECO:0000259" key="2">
    <source>
        <dbReference type="Pfam" id="PF07583"/>
    </source>
</evidence>
<evidence type="ECO:0008006" key="6">
    <source>
        <dbReference type="Google" id="ProtNLM"/>
    </source>
</evidence>
<feature type="domain" description="DUF1553" evidence="3">
    <location>
        <begin position="308"/>
        <end position="532"/>
    </location>
</feature>